<dbReference type="PROSITE" id="PS00061">
    <property type="entry name" value="ADH_SHORT"/>
    <property type="match status" value="1"/>
</dbReference>
<dbReference type="PRINTS" id="PR00080">
    <property type="entry name" value="SDRFAMILY"/>
</dbReference>
<name>A0A6J5YCG2_9ZZZZ</name>
<sequence>MASDPTDFPPTAPSGVFDLTGRTALVTGASSGLGWRMALVLAHAGATVAVTARRADRLAALAAEHPSIRPFTADLADADQRERLVAEVESALGPLDVLVNNAGVANPKPIEQETLEDFEAMVEINLTSAWHLTKLFGVGMVAAGRGSVVNIASMLGVVGATPSKQTGYPAAKAGLINLTRELGLQWARKGVRVNAICPGWFATEMTDDLLSTDAGVRFIADNTPLQRAGLVHEIDGPLLLLASDASSFMTGSILLVDGGWTAR</sequence>
<dbReference type="PANTHER" id="PTHR42879">
    <property type="entry name" value="3-OXOACYL-(ACYL-CARRIER-PROTEIN) REDUCTASE"/>
    <property type="match status" value="1"/>
</dbReference>
<dbReference type="PRINTS" id="PR00081">
    <property type="entry name" value="GDHRDH"/>
</dbReference>
<evidence type="ECO:0000256" key="1">
    <source>
        <dbReference type="ARBA" id="ARBA00006484"/>
    </source>
</evidence>
<dbReference type="InterPro" id="IPR036291">
    <property type="entry name" value="NAD(P)-bd_dom_sf"/>
</dbReference>
<dbReference type="InterPro" id="IPR002347">
    <property type="entry name" value="SDR_fam"/>
</dbReference>
<dbReference type="AlphaFoldDB" id="A0A6J5YCG2"/>
<dbReference type="PANTHER" id="PTHR42879:SF2">
    <property type="entry name" value="3-OXOACYL-[ACYL-CARRIER-PROTEIN] REDUCTASE FABG"/>
    <property type="match status" value="1"/>
</dbReference>
<reference evidence="2" key="1">
    <citation type="submission" date="2020-05" db="EMBL/GenBank/DDBJ databases">
        <authorList>
            <person name="Chiriac C."/>
            <person name="Salcher M."/>
            <person name="Ghai R."/>
            <person name="Kavagutti S V."/>
        </authorList>
    </citation>
    <scope>NUCLEOTIDE SEQUENCE</scope>
</reference>
<dbReference type="Pfam" id="PF13561">
    <property type="entry name" value="adh_short_C2"/>
    <property type="match status" value="1"/>
</dbReference>
<dbReference type="SUPFAM" id="SSF51735">
    <property type="entry name" value="NAD(P)-binding Rossmann-fold domains"/>
    <property type="match status" value="1"/>
</dbReference>
<protein>
    <submittedName>
        <fullName evidence="2">Unannotated protein</fullName>
    </submittedName>
</protein>
<comment type="similarity">
    <text evidence="1">Belongs to the short-chain dehydrogenases/reductases (SDR) family.</text>
</comment>
<gene>
    <name evidence="2" type="ORF">UFOPK1392_01329</name>
</gene>
<dbReference type="Gene3D" id="3.40.50.720">
    <property type="entry name" value="NAD(P)-binding Rossmann-like Domain"/>
    <property type="match status" value="1"/>
</dbReference>
<dbReference type="InterPro" id="IPR020904">
    <property type="entry name" value="Sc_DH/Rdtase_CS"/>
</dbReference>
<dbReference type="InterPro" id="IPR050259">
    <property type="entry name" value="SDR"/>
</dbReference>
<dbReference type="FunFam" id="3.40.50.720:FF:000084">
    <property type="entry name" value="Short-chain dehydrogenase reductase"/>
    <property type="match status" value="1"/>
</dbReference>
<accession>A0A6J5YCG2</accession>
<organism evidence="2">
    <name type="scientific">freshwater metagenome</name>
    <dbReference type="NCBI Taxonomy" id="449393"/>
    <lineage>
        <taxon>unclassified sequences</taxon>
        <taxon>metagenomes</taxon>
        <taxon>ecological metagenomes</taxon>
    </lineage>
</organism>
<dbReference type="GO" id="GO:0032787">
    <property type="term" value="P:monocarboxylic acid metabolic process"/>
    <property type="evidence" value="ECO:0007669"/>
    <property type="project" value="UniProtKB-ARBA"/>
</dbReference>
<dbReference type="EMBL" id="CAEMXZ010000054">
    <property type="protein sequence ID" value="CAB4323573.1"/>
    <property type="molecule type" value="Genomic_DNA"/>
</dbReference>
<proteinExistence type="inferred from homology"/>
<evidence type="ECO:0000313" key="2">
    <source>
        <dbReference type="EMBL" id="CAB4323573.1"/>
    </source>
</evidence>